<organism evidence="6 7">
    <name type="scientific">Candidatus Gottesmanbacteria bacterium CG11_big_fil_rev_8_21_14_0_20_37_11</name>
    <dbReference type="NCBI Taxonomy" id="1974575"/>
    <lineage>
        <taxon>Bacteria</taxon>
        <taxon>Candidatus Gottesmaniibacteriota</taxon>
    </lineage>
</organism>
<proteinExistence type="inferred from homology"/>
<dbReference type="Gene3D" id="1.10.275.10">
    <property type="entry name" value="Fumarase/aspartase (N-terminal domain)"/>
    <property type="match status" value="1"/>
</dbReference>
<evidence type="ECO:0000256" key="2">
    <source>
        <dbReference type="ARBA" id="ARBA00012338"/>
    </source>
</evidence>
<dbReference type="NCBIfam" id="TIGR00838">
    <property type="entry name" value="argH"/>
    <property type="match status" value="1"/>
</dbReference>
<keyword evidence="4 6" id="KW-0456">Lyase</keyword>
<dbReference type="PANTHER" id="PTHR43814:SF1">
    <property type="entry name" value="ARGININOSUCCINATE LYASE"/>
    <property type="match status" value="1"/>
</dbReference>
<reference evidence="6 7" key="1">
    <citation type="submission" date="2017-09" db="EMBL/GenBank/DDBJ databases">
        <title>Depth-based differentiation of microbial function through sediment-hosted aquifers and enrichment of novel symbionts in the deep terrestrial subsurface.</title>
        <authorList>
            <person name="Probst A.J."/>
            <person name="Ladd B."/>
            <person name="Jarett J.K."/>
            <person name="Geller-Mcgrath D.E."/>
            <person name="Sieber C.M."/>
            <person name="Emerson J.B."/>
            <person name="Anantharaman K."/>
            <person name="Thomas B.C."/>
            <person name="Malmstrom R."/>
            <person name="Stieglmeier M."/>
            <person name="Klingl A."/>
            <person name="Woyke T."/>
            <person name="Ryan C.M."/>
            <person name="Banfield J.F."/>
        </authorList>
    </citation>
    <scope>NUCLEOTIDE SEQUENCE [LARGE SCALE GENOMIC DNA]</scope>
    <source>
        <strain evidence="6">CG11_big_fil_rev_8_21_14_0_20_37_11</strain>
    </source>
</reference>
<dbReference type="InterPro" id="IPR022761">
    <property type="entry name" value="Fumarate_lyase_N"/>
</dbReference>
<dbReference type="InterPro" id="IPR024083">
    <property type="entry name" value="Fumarase/histidase_N"/>
</dbReference>
<name>A0A2H0NGR5_9BACT</name>
<dbReference type="InterPro" id="IPR020557">
    <property type="entry name" value="Fumarate_lyase_CS"/>
</dbReference>
<dbReference type="InterPro" id="IPR000362">
    <property type="entry name" value="Fumarate_lyase_fam"/>
</dbReference>
<protein>
    <recommendedName>
        <fullName evidence="2 4">Argininosuccinate lyase</fullName>
        <shortName evidence="4">ASAL</shortName>
        <ecNumber evidence="2 4">4.3.2.1</ecNumber>
    </recommendedName>
    <alternativeName>
        <fullName evidence="4">Arginosuccinase</fullName>
    </alternativeName>
</protein>
<dbReference type="PRINTS" id="PR00145">
    <property type="entry name" value="ARGSUCLYASE"/>
</dbReference>
<sequence>MKHKKLWGHAFDTEPEKAVIEFTAGRDVIGIPPVDLHLLPYDIIGNKAHCVMLFKQGIISNEDARIILKGLDEIDELSLRGKFQLDVTKEDVHTNIEFWLIEKYGVESAGKLHTARSRNDQTNLDTRLYLRDQVRNFVSELLVLNETLLQSAAKYDNVLMPGFTHHQHAMITTFGHLMLMFSAMVLRDAKRFTHWYDIHNYNPLGSIVSYGTSFPIDRNITSKLLAFEGPEVNSVDEITNRWEAEADLGFDITILMNHLSVIAQTLILFATPQFGMVKVADKYSTGSSIMPQKKNPDALEVIKGKASVAAGLLQGLMGMGKANFIGYNRDSQWAKYLICDLVRECILAPGIVRGVIKTLELDRGKMEEWCEKAFIGTTTLLEQMAFHYKLPFRKTKVIIEKAVKYSEDRNKVTFESVKKALAEEEVEIPIRVQQVAQWQDPRVILKLTKSFGGPSPTNIKKSIKILEKDAKKLSLWLEKKEKERLKANSILQREIAIINRP</sequence>
<dbReference type="InterPro" id="IPR009049">
    <property type="entry name" value="Argininosuccinate_lyase"/>
</dbReference>
<dbReference type="InterPro" id="IPR008948">
    <property type="entry name" value="L-Aspartase-like"/>
</dbReference>
<dbReference type="Proteomes" id="UP000230707">
    <property type="component" value="Unassembled WGS sequence"/>
</dbReference>
<dbReference type="Gene3D" id="1.20.200.10">
    <property type="entry name" value="Fumarase/aspartase (Central domain)"/>
    <property type="match status" value="1"/>
</dbReference>
<dbReference type="Gene3D" id="1.10.40.30">
    <property type="entry name" value="Fumarase/aspartase (C-terminal domain)"/>
    <property type="match status" value="1"/>
</dbReference>
<dbReference type="PROSITE" id="PS00163">
    <property type="entry name" value="FUMARATE_LYASES"/>
    <property type="match status" value="1"/>
</dbReference>
<evidence type="ECO:0000256" key="4">
    <source>
        <dbReference type="HAMAP-Rule" id="MF_00006"/>
    </source>
</evidence>
<dbReference type="GO" id="GO:0005829">
    <property type="term" value="C:cytosol"/>
    <property type="evidence" value="ECO:0007669"/>
    <property type="project" value="TreeGrafter"/>
</dbReference>
<dbReference type="GO" id="GO:0042450">
    <property type="term" value="P:L-arginine biosynthetic process via ornithine"/>
    <property type="evidence" value="ECO:0007669"/>
    <property type="project" value="UniProtKB-UniRule"/>
</dbReference>
<comment type="similarity">
    <text evidence="4">Belongs to the lyase 1 family. Argininosuccinate lyase subfamily.</text>
</comment>
<keyword evidence="4" id="KW-0963">Cytoplasm</keyword>
<evidence type="ECO:0000256" key="1">
    <source>
        <dbReference type="ARBA" id="ARBA00004941"/>
    </source>
</evidence>
<comment type="caution">
    <text evidence="6">The sequence shown here is derived from an EMBL/GenBank/DDBJ whole genome shotgun (WGS) entry which is preliminary data.</text>
</comment>
<dbReference type="HAMAP" id="MF_00006">
    <property type="entry name" value="Arg_succ_lyase"/>
    <property type="match status" value="1"/>
</dbReference>
<dbReference type="UniPathway" id="UPA00068">
    <property type="reaction ID" value="UER00114"/>
</dbReference>
<evidence type="ECO:0000313" key="6">
    <source>
        <dbReference type="EMBL" id="PIR08090.1"/>
    </source>
</evidence>
<keyword evidence="4" id="KW-0028">Amino-acid biosynthesis</keyword>
<evidence type="ECO:0000313" key="7">
    <source>
        <dbReference type="Proteomes" id="UP000230707"/>
    </source>
</evidence>
<dbReference type="Pfam" id="PF00206">
    <property type="entry name" value="Lyase_1"/>
    <property type="match status" value="1"/>
</dbReference>
<accession>A0A2H0NGR5</accession>
<dbReference type="PRINTS" id="PR00149">
    <property type="entry name" value="FUMRATELYASE"/>
</dbReference>
<dbReference type="CDD" id="cd01359">
    <property type="entry name" value="Argininosuccinate_lyase"/>
    <property type="match status" value="1"/>
</dbReference>
<dbReference type="EC" id="4.3.2.1" evidence="2 4"/>
<dbReference type="SUPFAM" id="SSF48557">
    <property type="entry name" value="L-aspartase-like"/>
    <property type="match status" value="1"/>
</dbReference>
<dbReference type="GO" id="GO:0004056">
    <property type="term" value="F:argininosuccinate lyase activity"/>
    <property type="evidence" value="ECO:0007669"/>
    <property type="project" value="UniProtKB-UniRule"/>
</dbReference>
<dbReference type="EMBL" id="PCWS01000106">
    <property type="protein sequence ID" value="PIR08090.1"/>
    <property type="molecule type" value="Genomic_DNA"/>
</dbReference>
<evidence type="ECO:0000256" key="3">
    <source>
        <dbReference type="ARBA" id="ARBA00022571"/>
    </source>
</evidence>
<dbReference type="PANTHER" id="PTHR43814">
    <property type="entry name" value="ARGININOSUCCINATE LYASE"/>
    <property type="match status" value="1"/>
</dbReference>
<comment type="pathway">
    <text evidence="1 4">Amino-acid biosynthesis; L-arginine biosynthesis; L-arginine from L-ornithine and carbamoyl phosphate: step 3/3.</text>
</comment>
<keyword evidence="3 4" id="KW-0055">Arginine biosynthesis</keyword>
<dbReference type="AlphaFoldDB" id="A0A2H0NGR5"/>
<comment type="catalytic activity">
    <reaction evidence="4">
        <text>2-(N(omega)-L-arginino)succinate = fumarate + L-arginine</text>
        <dbReference type="Rhea" id="RHEA:24020"/>
        <dbReference type="ChEBI" id="CHEBI:29806"/>
        <dbReference type="ChEBI" id="CHEBI:32682"/>
        <dbReference type="ChEBI" id="CHEBI:57472"/>
        <dbReference type="EC" id="4.3.2.1"/>
    </reaction>
</comment>
<evidence type="ECO:0000259" key="5">
    <source>
        <dbReference type="Pfam" id="PF00206"/>
    </source>
</evidence>
<feature type="domain" description="Fumarate lyase N-terminal" evidence="5">
    <location>
        <begin position="42"/>
        <end position="311"/>
    </location>
</feature>
<gene>
    <name evidence="4 6" type="primary">argH</name>
    <name evidence="6" type="ORF">COV53_04860</name>
</gene>
<comment type="subcellular location">
    <subcellularLocation>
        <location evidence="4">Cytoplasm</location>
    </subcellularLocation>
</comment>